<protein>
    <submittedName>
        <fullName evidence="2">CEBPZ opposite strand</fullName>
    </submittedName>
</protein>
<gene>
    <name evidence="2" type="primary">CEBPZOS</name>
</gene>
<keyword evidence="3" id="KW-1185">Reference proteome</keyword>
<proteinExistence type="predicted"/>
<keyword evidence="1" id="KW-1133">Transmembrane helix</keyword>
<feature type="transmembrane region" description="Helical" evidence="1">
    <location>
        <begin position="12"/>
        <end position="32"/>
    </location>
</feature>
<evidence type="ECO:0000313" key="2">
    <source>
        <dbReference type="Ensembl" id="ENSECRP00000005409.1"/>
    </source>
</evidence>
<dbReference type="Ensembl" id="ENSECRT00000005504.1">
    <property type="protein sequence ID" value="ENSECRP00000005409.1"/>
    <property type="gene ID" value="ENSECRG00000003654.1"/>
</dbReference>
<name>A0A8C4RUH7_ERPCA</name>
<sequence length="82" mass="9563">MSSKPMEPLARKLFKGILVAEVLGVFGAYWLFQKMNTSQDFRNTMNKKFPSILQIYYKSNELAGVYGIKEKDEEAWSYKKET</sequence>
<reference evidence="2" key="2">
    <citation type="submission" date="2025-08" db="UniProtKB">
        <authorList>
            <consortium name="Ensembl"/>
        </authorList>
    </citation>
    <scope>IDENTIFICATION</scope>
</reference>
<dbReference type="OrthoDB" id="5804148at2759"/>
<dbReference type="PANTHER" id="PTHR38001:SF1">
    <property type="entry name" value="PROTEIN CEBPZOS"/>
    <property type="match status" value="1"/>
</dbReference>
<reference evidence="2" key="3">
    <citation type="submission" date="2025-09" db="UniProtKB">
        <authorList>
            <consortium name="Ensembl"/>
        </authorList>
    </citation>
    <scope>IDENTIFICATION</scope>
</reference>
<evidence type="ECO:0000256" key="1">
    <source>
        <dbReference type="SAM" id="Phobius"/>
    </source>
</evidence>
<keyword evidence="1" id="KW-0812">Transmembrane</keyword>
<dbReference type="Proteomes" id="UP000694620">
    <property type="component" value="Chromosome 3"/>
</dbReference>
<dbReference type="InterPro" id="IPR037764">
    <property type="entry name" value="CEBPZOS"/>
</dbReference>
<dbReference type="PANTHER" id="PTHR38001">
    <property type="entry name" value="PROTEIN CEBPZOS"/>
    <property type="match status" value="1"/>
</dbReference>
<keyword evidence="1" id="KW-0472">Membrane</keyword>
<accession>A0A8C4RUH7</accession>
<reference evidence="2" key="1">
    <citation type="submission" date="2021-06" db="EMBL/GenBank/DDBJ databases">
        <authorList>
            <consortium name="Wellcome Sanger Institute Data Sharing"/>
        </authorList>
    </citation>
    <scope>NUCLEOTIDE SEQUENCE [LARGE SCALE GENOMIC DNA]</scope>
</reference>
<dbReference type="GeneTree" id="ENSGT00500000045333"/>
<organism evidence="2 3">
    <name type="scientific">Erpetoichthys calabaricus</name>
    <name type="common">Rope fish</name>
    <name type="synonym">Calamoichthys calabaricus</name>
    <dbReference type="NCBI Taxonomy" id="27687"/>
    <lineage>
        <taxon>Eukaryota</taxon>
        <taxon>Metazoa</taxon>
        <taxon>Chordata</taxon>
        <taxon>Craniata</taxon>
        <taxon>Vertebrata</taxon>
        <taxon>Euteleostomi</taxon>
        <taxon>Actinopterygii</taxon>
        <taxon>Polypteriformes</taxon>
        <taxon>Polypteridae</taxon>
        <taxon>Erpetoichthys</taxon>
    </lineage>
</organism>
<evidence type="ECO:0000313" key="3">
    <source>
        <dbReference type="Proteomes" id="UP000694620"/>
    </source>
</evidence>
<dbReference type="AlphaFoldDB" id="A0A8C4RUH7"/>